<dbReference type="InterPro" id="IPR042092">
    <property type="entry name" value="PsdUridine_s_RsuA/RluB/E/F_cat"/>
</dbReference>
<dbReference type="PROSITE" id="PS50889">
    <property type="entry name" value="S4"/>
    <property type="match status" value="1"/>
</dbReference>
<name>A0A418WDM7_9PROT</name>
<comment type="caution">
    <text evidence="9">The sequence shown here is derived from an EMBL/GenBank/DDBJ whole genome shotgun (WGS) entry which is preliminary data.</text>
</comment>
<dbReference type="InterPro" id="IPR018496">
    <property type="entry name" value="PsdUridine_synth_RsuA/RluB_CS"/>
</dbReference>
<accession>A0A418WDM7</accession>
<evidence type="ECO:0000256" key="5">
    <source>
        <dbReference type="PROSITE-ProRule" id="PRU00182"/>
    </source>
</evidence>
<dbReference type="GO" id="GO:0120159">
    <property type="term" value="F:rRNA pseudouridine synthase activity"/>
    <property type="evidence" value="ECO:0007669"/>
    <property type="project" value="UniProtKB-ARBA"/>
</dbReference>
<evidence type="ECO:0000259" key="8">
    <source>
        <dbReference type="SMART" id="SM00363"/>
    </source>
</evidence>
<dbReference type="OrthoDB" id="9807213at2"/>
<dbReference type="GO" id="GO:0000455">
    <property type="term" value="P:enzyme-directed rRNA pseudouridine synthesis"/>
    <property type="evidence" value="ECO:0007669"/>
    <property type="project" value="UniProtKB-ARBA"/>
</dbReference>
<feature type="compositionally biased region" description="Polar residues" evidence="7">
    <location>
        <begin position="405"/>
        <end position="418"/>
    </location>
</feature>
<feature type="region of interest" description="Disordered" evidence="7">
    <location>
        <begin position="254"/>
        <end position="487"/>
    </location>
</feature>
<keyword evidence="4 6" id="KW-0413">Isomerase</keyword>
<dbReference type="PROSITE" id="PS01149">
    <property type="entry name" value="PSI_RSU"/>
    <property type="match status" value="1"/>
</dbReference>
<dbReference type="InterPro" id="IPR020094">
    <property type="entry name" value="TruA/RsuA/RluB/E/F_N"/>
</dbReference>
<dbReference type="InterPro" id="IPR000748">
    <property type="entry name" value="PsdUridine_synth_RsuA/RluB/E/F"/>
</dbReference>
<dbReference type="PANTHER" id="PTHR47683">
    <property type="entry name" value="PSEUDOURIDINE SYNTHASE FAMILY PROTEIN-RELATED"/>
    <property type="match status" value="1"/>
</dbReference>
<feature type="compositionally biased region" description="Basic and acidic residues" evidence="7">
    <location>
        <begin position="254"/>
        <end position="263"/>
    </location>
</feature>
<feature type="compositionally biased region" description="Basic and acidic residues" evidence="7">
    <location>
        <begin position="373"/>
        <end position="403"/>
    </location>
</feature>
<dbReference type="GO" id="GO:0003723">
    <property type="term" value="F:RNA binding"/>
    <property type="evidence" value="ECO:0007669"/>
    <property type="project" value="UniProtKB-KW"/>
</dbReference>
<dbReference type="InterPro" id="IPR036986">
    <property type="entry name" value="S4_RNA-bd_sf"/>
</dbReference>
<dbReference type="InterPro" id="IPR002942">
    <property type="entry name" value="S4_RNA-bd"/>
</dbReference>
<dbReference type="Pfam" id="PF00849">
    <property type="entry name" value="PseudoU_synth_2"/>
    <property type="match status" value="1"/>
</dbReference>
<dbReference type="SUPFAM" id="SSF55120">
    <property type="entry name" value="Pseudouridine synthase"/>
    <property type="match status" value="1"/>
</dbReference>
<sequence length="487" mass="52293">MSRNEKSPNPAPAADKSEGERIAKYLARAGVCSRRDAEQMIVAGKVAVDGVTLASPAFKVTGAERITVDGRVIGAPQRPKMWRFHKPRGLVVSHKDEMGRPTVFDFLKDAGLPRVISIGRLDLNSEGLLLLTNDGELARRLELPSTAWVRRYKVRVAGEIDPNRLEALKHGITVDGVRYGAIEVEIDRVGGLNGWLYVSLTEGKNREIRRVLEHLGLSVNRLQRVSYGPFDIDRLAPGDIVPIGQPHVDALLRGDEVFLDKPPPKAPKKPRRDEAVEPPPREQVPPRRDGPRAAFGKAGTRPPAGAPSPRGRASRPDEELRPFSKAGKRPAVGAAAPQRETEYKMGPPGRAKGRPGGAPPAPDRAGGRPASRPPRDDAPRAKAAPKDRVPRQGEERPVSDRPTGRLSSRPASGATQPRHSPDQKAPPAAAGRASARLSSRPAKPEAERKPAPAPKGAPSRPGAKPGTRPSGGAAAPKGRGNANRRRP</sequence>
<dbReference type="SMART" id="SM00363">
    <property type="entry name" value="S4"/>
    <property type="match status" value="1"/>
</dbReference>
<protein>
    <recommendedName>
        <fullName evidence="6">Pseudouridine synthase</fullName>
        <ecNumber evidence="6">5.4.99.-</ecNumber>
    </recommendedName>
</protein>
<dbReference type="EMBL" id="QYUK01000011">
    <property type="protein sequence ID" value="RJF88121.1"/>
    <property type="molecule type" value="Genomic_DNA"/>
</dbReference>
<organism evidence="9 10">
    <name type="scientific">Oleomonas cavernae</name>
    <dbReference type="NCBI Taxonomy" id="2320859"/>
    <lineage>
        <taxon>Bacteria</taxon>
        <taxon>Pseudomonadati</taxon>
        <taxon>Pseudomonadota</taxon>
        <taxon>Alphaproteobacteria</taxon>
        <taxon>Acetobacterales</taxon>
        <taxon>Acetobacteraceae</taxon>
        <taxon>Oleomonas</taxon>
    </lineage>
</organism>
<dbReference type="EC" id="5.4.99.-" evidence="6"/>
<comment type="similarity">
    <text evidence="2 6">Belongs to the pseudouridine synthase RsuA family.</text>
</comment>
<dbReference type="SUPFAM" id="SSF55174">
    <property type="entry name" value="Alpha-L RNA-binding motif"/>
    <property type="match status" value="1"/>
</dbReference>
<dbReference type="Gene3D" id="3.30.70.1560">
    <property type="entry name" value="Alpha-L RNA-binding motif"/>
    <property type="match status" value="1"/>
</dbReference>
<dbReference type="NCBIfam" id="TIGR00093">
    <property type="entry name" value="pseudouridine synthase"/>
    <property type="match status" value="1"/>
</dbReference>
<evidence type="ECO:0000256" key="4">
    <source>
        <dbReference type="ARBA" id="ARBA00023235"/>
    </source>
</evidence>
<feature type="domain" description="RNA-binding S4" evidence="8">
    <location>
        <begin position="20"/>
        <end position="78"/>
    </location>
</feature>
<keyword evidence="3 5" id="KW-0694">RNA-binding</keyword>
<dbReference type="Pfam" id="PF01479">
    <property type="entry name" value="S4"/>
    <property type="match status" value="1"/>
</dbReference>
<reference evidence="9 10" key="1">
    <citation type="submission" date="2018-09" db="EMBL/GenBank/DDBJ databases">
        <authorList>
            <person name="Zhu H."/>
        </authorList>
    </citation>
    <scope>NUCLEOTIDE SEQUENCE [LARGE SCALE GENOMIC DNA]</scope>
    <source>
        <strain evidence="9 10">K1W22B-8</strain>
    </source>
</reference>
<dbReference type="InterPro" id="IPR050343">
    <property type="entry name" value="RsuA_PseudoU_synthase"/>
</dbReference>
<comment type="catalytic activity">
    <reaction evidence="1">
        <text>a uridine in RNA = a pseudouridine in RNA</text>
        <dbReference type="Rhea" id="RHEA:48348"/>
        <dbReference type="Rhea" id="RHEA-COMP:12068"/>
        <dbReference type="Rhea" id="RHEA-COMP:12069"/>
        <dbReference type="ChEBI" id="CHEBI:65314"/>
        <dbReference type="ChEBI" id="CHEBI:65315"/>
    </reaction>
</comment>
<feature type="compositionally biased region" description="Low complexity" evidence="7">
    <location>
        <begin position="454"/>
        <end position="466"/>
    </location>
</feature>
<keyword evidence="10" id="KW-1185">Reference proteome</keyword>
<dbReference type="FunFam" id="3.10.290.10:FF:000003">
    <property type="entry name" value="Pseudouridine synthase"/>
    <property type="match status" value="1"/>
</dbReference>
<evidence type="ECO:0000313" key="9">
    <source>
        <dbReference type="EMBL" id="RJF88121.1"/>
    </source>
</evidence>
<evidence type="ECO:0000256" key="6">
    <source>
        <dbReference type="RuleBase" id="RU003887"/>
    </source>
</evidence>
<gene>
    <name evidence="9" type="ORF">D3874_14745</name>
</gene>
<evidence type="ECO:0000256" key="3">
    <source>
        <dbReference type="ARBA" id="ARBA00022884"/>
    </source>
</evidence>
<proteinExistence type="inferred from homology"/>
<dbReference type="InterPro" id="IPR020103">
    <property type="entry name" value="PsdUridine_synth_cat_dom_sf"/>
</dbReference>
<dbReference type="RefSeq" id="WP_119778757.1">
    <property type="nucleotide sequence ID" value="NZ_QYUK01000011.1"/>
</dbReference>
<dbReference type="AlphaFoldDB" id="A0A418WDM7"/>
<dbReference type="Proteomes" id="UP000284605">
    <property type="component" value="Unassembled WGS sequence"/>
</dbReference>
<dbReference type="InterPro" id="IPR006145">
    <property type="entry name" value="PsdUridine_synth_RsuA/RluA"/>
</dbReference>
<evidence type="ECO:0000256" key="2">
    <source>
        <dbReference type="ARBA" id="ARBA00008348"/>
    </source>
</evidence>
<evidence type="ECO:0000256" key="1">
    <source>
        <dbReference type="ARBA" id="ARBA00000073"/>
    </source>
</evidence>
<feature type="compositionally biased region" description="Low complexity" evidence="7">
    <location>
        <begin position="425"/>
        <end position="441"/>
    </location>
</feature>
<dbReference type="CDD" id="cd00165">
    <property type="entry name" value="S4"/>
    <property type="match status" value="1"/>
</dbReference>
<feature type="compositionally biased region" description="Low complexity" evidence="7">
    <location>
        <begin position="298"/>
        <end position="311"/>
    </location>
</feature>
<evidence type="ECO:0000256" key="7">
    <source>
        <dbReference type="SAM" id="MobiDB-lite"/>
    </source>
</evidence>
<dbReference type="Gene3D" id="3.30.70.580">
    <property type="entry name" value="Pseudouridine synthase I, catalytic domain, N-terminal subdomain"/>
    <property type="match status" value="1"/>
</dbReference>
<dbReference type="PANTHER" id="PTHR47683:SF3">
    <property type="entry name" value="RIBOSOMAL LARGE SUBUNIT PSEUDOURIDINE SYNTHASE B"/>
    <property type="match status" value="1"/>
</dbReference>
<evidence type="ECO:0000313" key="10">
    <source>
        <dbReference type="Proteomes" id="UP000284605"/>
    </source>
</evidence>
<dbReference type="Gene3D" id="3.10.290.10">
    <property type="entry name" value="RNA-binding S4 domain"/>
    <property type="match status" value="1"/>
</dbReference>